<dbReference type="Proteomes" id="UP000186817">
    <property type="component" value="Unassembled WGS sequence"/>
</dbReference>
<dbReference type="OrthoDB" id="2418081at2759"/>
<accession>A0A1Q9DUG9</accession>
<dbReference type="GO" id="GO:0016787">
    <property type="term" value="F:hydrolase activity"/>
    <property type="evidence" value="ECO:0007669"/>
    <property type="project" value="InterPro"/>
</dbReference>
<evidence type="ECO:0000313" key="3">
    <source>
        <dbReference type="EMBL" id="OLP98825.1"/>
    </source>
</evidence>
<name>A0A1Q9DUG9_SYMMI</name>
<dbReference type="Gene3D" id="3.40.50.1820">
    <property type="entry name" value="alpha/beta hydrolase"/>
    <property type="match status" value="1"/>
</dbReference>
<dbReference type="InterPro" id="IPR029058">
    <property type="entry name" value="AB_hydrolase_fold"/>
</dbReference>
<dbReference type="InterPro" id="IPR003140">
    <property type="entry name" value="PLipase/COase/thioEstase"/>
</dbReference>
<feature type="region of interest" description="Disordered" evidence="1">
    <location>
        <begin position="10"/>
        <end position="31"/>
    </location>
</feature>
<dbReference type="EMBL" id="LSRX01000384">
    <property type="protein sequence ID" value="OLP98825.1"/>
    <property type="molecule type" value="Genomic_DNA"/>
</dbReference>
<comment type="caution">
    <text evidence="3">The sequence shown here is derived from an EMBL/GenBank/DDBJ whole genome shotgun (WGS) entry which is preliminary data.</text>
</comment>
<dbReference type="Pfam" id="PF02230">
    <property type="entry name" value="Abhydrolase_2"/>
    <property type="match status" value="1"/>
</dbReference>
<evidence type="ECO:0000313" key="4">
    <source>
        <dbReference type="Proteomes" id="UP000186817"/>
    </source>
</evidence>
<protein>
    <submittedName>
        <fullName evidence="3">Acyl-protein thioesterase 1-like 1</fullName>
    </submittedName>
</protein>
<reference evidence="3 4" key="1">
    <citation type="submission" date="2016-02" db="EMBL/GenBank/DDBJ databases">
        <title>Genome analysis of coral dinoflagellate symbionts highlights evolutionary adaptations to a symbiotic lifestyle.</title>
        <authorList>
            <person name="Aranda M."/>
            <person name="Li Y."/>
            <person name="Liew Y.J."/>
            <person name="Baumgarten S."/>
            <person name="Simakov O."/>
            <person name="Wilson M."/>
            <person name="Piel J."/>
            <person name="Ashoor H."/>
            <person name="Bougouffa S."/>
            <person name="Bajic V.B."/>
            <person name="Ryu T."/>
            <person name="Ravasi T."/>
            <person name="Bayer T."/>
            <person name="Micklem G."/>
            <person name="Kim H."/>
            <person name="Bhak J."/>
            <person name="Lajeunesse T.C."/>
            <person name="Voolstra C.R."/>
        </authorList>
    </citation>
    <scope>NUCLEOTIDE SEQUENCE [LARGE SCALE GENOMIC DNA]</scope>
    <source>
        <strain evidence="3 4">CCMP2467</strain>
    </source>
</reference>
<dbReference type="AlphaFoldDB" id="A0A1Q9DUG9"/>
<keyword evidence="4" id="KW-1185">Reference proteome</keyword>
<gene>
    <name evidence="3" type="ORF">AK812_SmicGene18679</name>
</gene>
<evidence type="ECO:0000259" key="2">
    <source>
        <dbReference type="Pfam" id="PF02230"/>
    </source>
</evidence>
<sequence length="292" mass="32324">MIDQHWEHWERTAPSQCSGRHPGQAWGNGKTRDWEVWPERSEEVQDWDNDMSQNWEEWAEASQEPIPDPRYIEAHDLALEPTGDHGFTMLLLHSCSGGPDDWIPIIHRLDVPFRNEIRFVVPCAPVRRETFDGWTKEQNSWFTYSEDGQHAEDPQELQEQLDRMEAILGKEVEKLPQKDARRLLVGGFSQGVALAVELGRRHGRSAVKAASPDTIGGPAGGLMPPAAAAIVTWCFQLRYNLSTVRTVEALVAPYASAAPAAPASATLAAPRVPDLYPASPRALAGLAVAVSP</sequence>
<evidence type="ECO:0000256" key="1">
    <source>
        <dbReference type="SAM" id="MobiDB-lite"/>
    </source>
</evidence>
<organism evidence="3 4">
    <name type="scientific">Symbiodinium microadriaticum</name>
    <name type="common">Dinoflagellate</name>
    <name type="synonym">Zooxanthella microadriatica</name>
    <dbReference type="NCBI Taxonomy" id="2951"/>
    <lineage>
        <taxon>Eukaryota</taxon>
        <taxon>Sar</taxon>
        <taxon>Alveolata</taxon>
        <taxon>Dinophyceae</taxon>
        <taxon>Suessiales</taxon>
        <taxon>Symbiodiniaceae</taxon>
        <taxon>Symbiodinium</taxon>
    </lineage>
</organism>
<feature type="domain" description="Phospholipase/carboxylesterase/thioesterase" evidence="2">
    <location>
        <begin position="115"/>
        <end position="198"/>
    </location>
</feature>
<dbReference type="SUPFAM" id="SSF53474">
    <property type="entry name" value="alpha/beta-Hydrolases"/>
    <property type="match status" value="1"/>
</dbReference>
<proteinExistence type="predicted"/>